<comment type="caution">
    <text evidence="7">The sequence shown here is derived from an EMBL/GenBank/DDBJ whole genome shotgun (WGS) entry which is preliminary data.</text>
</comment>
<evidence type="ECO:0000259" key="6">
    <source>
        <dbReference type="PROSITE" id="PS50950"/>
    </source>
</evidence>
<dbReference type="GO" id="GO:0008270">
    <property type="term" value="F:zinc ion binding"/>
    <property type="evidence" value="ECO:0007669"/>
    <property type="project" value="UniProtKB-KW"/>
</dbReference>
<feature type="domain" description="THAP-type" evidence="6">
    <location>
        <begin position="1"/>
        <end position="81"/>
    </location>
</feature>
<keyword evidence="3" id="KW-0862">Zinc</keyword>
<dbReference type="InterPro" id="IPR006612">
    <property type="entry name" value="THAP_Znf"/>
</dbReference>
<evidence type="ECO:0000256" key="4">
    <source>
        <dbReference type="ARBA" id="ARBA00023125"/>
    </source>
</evidence>
<dbReference type="Gene3D" id="6.20.210.20">
    <property type="entry name" value="THAP domain"/>
    <property type="match status" value="1"/>
</dbReference>
<evidence type="ECO:0000313" key="8">
    <source>
        <dbReference type="Proteomes" id="UP001353858"/>
    </source>
</evidence>
<evidence type="ECO:0000313" key="7">
    <source>
        <dbReference type="EMBL" id="KAK4880107.1"/>
    </source>
</evidence>
<dbReference type="Pfam" id="PF05485">
    <property type="entry name" value="THAP"/>
    <property type="match status" value="1"/>
</dbReference>
<evidence type="ECO:0000256" key="5">
    <source>
        <dbReference type="PROSITE-ProRule" id="PRU00309"/>
    </source>
</evidence>
<dbReference type="PROSITE" id="PS50950">
    <property type="entry name" value="ZF_THAP"/>
    <property type="match status" value="1"/>
</dbReference>
<organism evidence="7 8">
    <name type="scientific">Aquatica leii</name>
    <dbReference type="NCBI Taxonomy" id="1421715"/>
    <lineage>
        <taxon>Eukaryota</taxon>
        <taxon>Metazoa</taxon>
        <taxon>Ecdysozoa</taxon>
        <taxon>Arthropoda</taxon>
        <taxon>Hexapoda</taxon>
        <taxon>Insecta</taxon>
        <taxon>Pterygota</taxon>
        <taxon>Neoptera</taxon>
        <taxon>Endopterygota</taxon>
        <taxon>Coleoptera</taxon>
        <taxon>Polyphaga</taxon>
        <taxon>Elateriformia</taxon>
        <taxon>Elateroidea</taxon>
        <taxon>Lampyridae</taxon>
        <taxon>Luciolinae</taxon>
        <taxon>Aquatica</taxon>
    </lineage>
</organism>
<keyword evidence="8" id="KW-1185">Reference proteome</keyword>
<reference evidence="8" key="1">
    <citation type="submission" date="2023-01" db="EMBL/GenBank/DDBJ databases">
        <title>Key to firefly adult light organ development and bioluminescence: homeobox transcription factors regulate luciferase expression and transportation to peroxisome.</title>
        <authorList>
            <person name="Fu X."/>
        </authorList>
    </citation>
    <scope>NUCLEOTIDE SEQUENCE [LARGE SCALE GENOMIC DNA]</scope>
</reference>
<dbReference type="InterPro" id="IPR038441">
    <property type="entry name" value="THAP_Znf_sf"/>
</dbReference>
<keyword evidence="1" id="KW-0479">Metal-binding</keyword>
<dbReference type="SUPFAM" id="SSF57716">
    <property type="entry name" value="Glucocorticoid receptor-like (DNA-binding domain)"/>
    <property type="match status" value="1"/>
</dbReference>
<keyword evidence="2 5" id="KW-0863">Zinc-finger</keyword>
<dbReference type="EMBL" id="JARPUR010000003">
    <property type="protein sequence ID" value="KAK4880107.1"/>
    <property type="molecule type" value="Genomic_DNA"/>
</dbReference>
<keyword evidence="4 5" id="KW-0238">DNA-binding</keyword>
<dbReference type="AlphaFoldDB" id="A0AAN7P9F1"/>
<dbReference type="SMART" id="SM00980">
    <property type="entry name" value="THAP"/>
    <property type="match status" value="1"/>
</dbReference>
<evidence type="ECO:0000256" key="3">
    <source>
        <dbReference type="ARBA" id="ARBA00022833"/>
    </source>
</evidence>
<dbReference type="GO" id="GO:0003677">
    <property type="term" value="F:DNA binding"/>
    <property type="evidence" value="ECO:0007669"/>
    <property type="project" value="UniProtKB-UniRule"/>
</dbReference>
<sequence length="84" mass="9935">MRRKKSCWVKDCANKQGSFFEIPCDPKRRQIWLDILARFVDPSKMYLVQPLVCENHFRNEDILKSRSGKNVLSRTAVPHLYLVI</sequence>
<evidence type="ECO:0000256" key="2">
    <source>
        <dbReference type="ARBA" id="ARBA00022771"/>
    </source>
</evidence>
<name>A0AAN7P9F1_9COLE</name>
<dbReference type="Proteomes" id="UP001353858">
    <property type="component" value="Unassembled WGS sequence"/>
</dbReference>
<accession>A0AAN7P9F1</accession>
<protein>
    <recommendedName>
        <fullName evidence="6">THAP-type domain-containing protein</fullName>
    </recommendedName>
</protein>
<gene>
    <name evidence="7" type="ORF">RN001_008253</name>
</gene>
<evidence type="ECO:0000256" key="1">
    <source>
        <dbReference type="ARBA" id="ARBA00022723"/>
    </source>
</evidence>
<proteinExistence type="predicted"/>